<sequence length="59" mass="6493">MRTSTPTGHLASKQSFYLRPLLTLVARLRALQASSMLLLSMTMGSMSALFCQKEGPCMK</sequence>
<protein>
    <submittedName>
        <fullName evidence="1">Uncharacterized protein</fullName>
    </submittedName>
</protein>
<comment type="caution">
    <text evidence="1">The sequence shown here is derived from an EMBL/GenBank/DDBJ whole genome shotgun (WGS) entry which is preliminary data.</text>
</comment>
<proteinExistence type="predicted"/>
<evidence type="ECO:0000313" key="1">
    <source>
        <dbReference type="EMBL" id="CAI8026570.1"/>
    </source>
</evidence>
<name>A0AA35SAN7_GEOBA</name>
<dbReference type="EMBL" id="CASHTH010002221">
    <property type="protein sequence ID" value="CAI8026570.1"/>
    <property type="molecule type" value="Genomic_DNA"/>
</dbReference>
<dbReference type="Proteomes" id="UP001174909">
    <property type="component" value="Unassembled WGS sequence"/>
</dbReference>
<accession>A0AA35SAN7</accession>
<gene>
    <name evidence="1" type="ORF">GBAR_LOCUS15257</name>
</gene>
<evidence type="ECO:0000313" key="2">
    <source>
        <dbReference type="Proteomes" id="UP001174909"/>
    </source>
</evidence>
<keyword evidence="2" id="KW-1185">Reference proteome</keyword>
<organism evidence="1 2">
    <name type="scientific">Geodia barretti</name>
    <name type="common">Barrett's horny sponge</name>
    <dbReference type="NCBI Taxonomy" id="519541"/>
    <lineage>
        <taxon>Eukaryota</taxon>
        <taxon>Metazoa</taxon>
        <taxon>Porifera</taxon>
        <taxon>Demospongiae</taxon>
        <taxon>Heteroscleromorpha</taxon>
        <taxon>Tetractinellida</taxon>
        <taxon>Astrophorina</taxon>
        <taxon>Geodiidae</taxon>
        <taxon>Geodia</taxon>
    </lineage>
</organism>
<reference evidence="1" key="1">
    <citation type="submission" date="2023-03" db="EMBL/GenBank/DDBJ databases">
        <authorList>
            <person name="Steffen K."/>
            <person name="Cardenas P."/>
        </authorList>
    </citation>
    <scope>NUCLEOTIDE SEQUENCE</scope>
</reference>
<dbReference type="AlphaFoldDB" id="A0AA35SAN7"/>
<feature type="non-terminal residue" evidence="1">
    <location>
        <position position="59"/>
    </location>
</feature>